<feature type="domain" description="Fibronectin type-III" evidence="1">
    <location>
        <begin position="1"/>
        <end position="92"/>
    </location>
</feature>
<accession>A0A3P7RQ13</accession>
<dbReference type="AlphaFoldDB" id="A0A3P7RQ13"/>
<dbReference type="InterPro" id="IPR036116">
    <property type="entry name" value="FN3_sf"/>
</dbReference>
<dbReference type="InterPro" id="IPR013783">
    <property type="entry name" value="Ig-like_fold"/>
</dbReference>
<dbReference type="OrthoDB" id="10059102at2759"/>
<name>A0A3P7RQ13_DIBLA</name>
<dbReference type="CDD" id="cd00063">
    <property type="entry name" value="FN3"/>
    <property type="match status" value="1"/>
</dbReference>
<protein>
    <recommendedName>
        <fullName evidence="1">Fibronectin type-III domain-containing protein</fullName>
    </recommendedName>
</protein>
<proteinExistence type="predicted"/>
<evidence type="ECO:0000313" key="3">
    <source>
        <dbReference type="Proteomes" id="UP000281553"/>
    </source>
</evidence>
<dbReference type="SMART" id="SM00060">
    <property type="entry name" value="FN3"/>
    <property type="match status" value="1"/>
</dbReference>
<dbReference type="Proteomes" id="UP000281553">
    <property type="component" value="Unassembled WGS sequence"/>
</dbReference>
<gene>
    <name evidence="2" type="ORF">DILT_LOCUS18929</name>
</gene>
<dbReference type="EMBL" id="UYRU01106032">
    <property type="protein sequence ID" value="VDN42879.1"/>
    <property type="molecule type" value="Genomic_DNA"/>
</dbReference>
<dbReference type="PROSITE" id="PS50853">
    <property type="entry name" value="FN3"/>
    <property type="match status" value="1"/>
</dbReference>
<dbReference type="InterPro" id="IPR003961">
    <property type="entry name" value="FN3_dom"/>
</dbReference>
<dbReference type="Gene3D" id="2.60.40.10">
    <property type="entry name" value="Immunoglobulins"/>
    <property type="match status" value="1"/>
</dbReference>
<evidence type="ECO:0000259" key="1">
    <source>
        <dbReference type="PROSITE" id="PS50853"/>
    </source>
</evidence>
<keyword evidence="3" id="KW-1185">Reference proteome</keyword>
<dbReference type="SUPFAM" id="SSF49265">
    <property type="entry name" value="Fibronectin type III"/>
    <property type="match status" value="1"/>
</dbReference>
<sequence>MPTDVRAVALSSQSIQVTWKRPNYTLPDEDGYKLEIVGEDFSDAVLVGTDVFSHTFSGLQPFTEYTIYVQLKDRIPEVLRPKGQISMSTWPAGKSLFVNSEFLLLKTMKHRTLSFASSECAQQLKKV</sequence>
<evidence type="ECO:0000313" key="2">
    <source>
        <dbReference type="EMBL" id="VDN42879.1"/>
    </source>
</evidence>
<dbReference type="Pfam" id="PF00041">
    <property type="entry name" value="fn3"/>
    <property type="match status" value="1"/>
</dbReference>
<reference evidence="2 3" key="1">
    <citation type="submission" date="2018-11" db="EMBL/GenBank/DDBJ databases">
        <authorList>
            <consortium name="Pathogen Informatics"/>
        </authorList>
    </citation>
    <scope>NUCLEOTIDE SEQUENCE [LARGE SCALE GENOMIC DNA]</scope>
</reference>
<organism evidence="2 3">
    <name type="scientific">Dibothriocephalus latus</name>
    <name type="common">Fish tapeworm</name>
    <name type="synonym">Diphyllobothrium latum</name>
    <dbReference type="NCBI Taxonomy" id="60516"/>
    <lineage>
        <taxon>Eukaryota</taxon>
        <taxon>Metazoa</taxon>
        <taxon>Spiralia</taxon>
        <taxon>Lophotrochozoa</taxon>
        <taxon>Platyhelminthes</taxon>
        <taxon>Cestoda</taxon>
        <taxon>Eucestoda</taxon>
        <taxon>Diphyllobothriidea</taxon>
        <taxon>Diphyllobothriidae</taxon>
        <taxon>Dibothriocephalus</taxon>
    </lineage>
</organism>